<dbReference type="Proteomes" id="UP001058074">
    <property type="component" value="Unassembled WGS sequence"/>
</dbReference>
<proteinExistence type="predicted"/>
<name>A0ACB5RG43_9CLOT</name>
<gene>
    <name evidence="1" type="primary">licD</name>
    <name evidence="1" type="ORF">rsdtw13_33280</name>
</gene>
<dbReference type="EMBL" id="BROD01000001">
    <property type="protein sequence ID" value="GKX68070.1"/>
    <property type="molecule type" value="Genomic_DNA"/>
</dbReference>
<sequence>MKRDFNQMFPDEREKYEAEGNLKQAQYIMLRILKIVSTILDDNNITYWLIGGTLLGAIRHKGFIPWDDDMDIAILKADYDKAMKALQENLPDDLFLQTLETDKDYIIPWIKVKDNNSYLREYRPGNYHKGIFVDIFPMQYVIEDEKEVQRVRNQMNSLHALYTEIKEPFYKVESFKMFLKNIIRLVIKICTFPVVLMGKKRINRMIRNSCDKRSKKVEDKESGKLDYYIGSLYFTNRVDTETIFPLKKLPFEDFEFCVPNDWHRSLVDQFGDYMQMPPESERIYHNLEIIPQLNKNKVNERK</sequence>
<reference evidence="1" key="1">
    <citation type="journal article" date="2025" name="Int. J. Syst. Evol. Microbiol.">
        <title>Inconstantimicrobium mannanitabidum sp. nov., a novel member of the family Clostridiaceae isolated from anoxic soil under the treatment of reductive soil disinfestation.</title>
        <authorList>
            <person name="Ueki A."/>
            <person name="Tonouchi A."/>
            <person name="Honma S."/>
            <person name="Kaku N."/>
            <person name="Ueki K."/>
        </authorList>
    </citation>
    <scope>NUCLEOTIDE SEQUENCE</scope>
    <source>
        <strain evidence="1">TW13</strain>
    </source>
</reference>
<evidence type="ECO:0000313" key="2">
    <source>
        <dbReference type="Proteomes" id="UP001058074"/>
    </source>
</evidence>
<evidence type="ECO:0000313" key="1">
    <source>
        <dbReference type="EMBL" id="GKX68070.1"/>
    </source>
</evidence>
<comment type="caution">
    <text evidence="1">The sequence shown here is derived from an EMBL/GenBank/DDBJ whole genome shotgun (WGS) entry which is preliminary data.</text>
</comment>
<keyword evidence="2" id="KW-1185">Reference proteome</keyword>
<protein>
    <submittedName>
        <fullName evidence="1">LPS cholinephosphotransferase</fullName>
    </submittedName>
</protein>
<accession>A0ACB5RG43</accession>
<organism evidence="1 2">
    <name type="scientific">Inconstantimicrobium mannanitabidum</name>
    <dbReference type="NCBI Taxonomy" id="1604901"/>
    <lineage>
        <taxon>Bacteria</taxon>
        <taxon>Bacillati</taxon>
        <taxon>Bacillota</taxon>
        <taxon>Clostridia</taxon>
        <taxon>Eubacteriales</taxon>
        <taxon>Clostridiaceae</taxon>
        <taxon>Inconstantimicrobium</taxon>
    </lineage>
</organism>